<sequence length="192" mass="21378">MPKQVLTTEKIIAGAVAQIEAGTTLTFSTLAKSLGSRSQAIYTYFPNVQALQYAVVTWAVQTARQQVQNETFGQSGMAAIISFTLAFRQLALRHDRLARFVLTQDRTQDNPDVVAAFDQVRELLHQLVDGVFQDKDIRTLVSRDLRDMTVGDIINVSAGWFAGGTMPADDSFEKIIRQHLDLFKSLDQQATK</sequence>
<dbReference type="Gene3D" id="1.10.357.10">
    <property type="entry name" value="Tetracycline Repressor, domain 2"/>
    <property type="match status" value="1"/>
</dbReference>
<organism evidence="1 2">
    <name type="scientific">Lacticaseibacillus pabuli</name>
    <dbReference type="NCBI Taxonomy" id="3025672"/>
    <lineage>
        <taxon>Bacteria</taxon>
        <taxon>Bacillati</taxon>
        <taxon>Bacillota</taxon>
        <taxon>Bacilli</taxon>
        <taxon>Lactobacillales</taxon>
        <taxon>Lactobacillaceae</taxon>
        <taxon>Lacticaseibacillus</taxon>
    </lineage>
</organism>
<evidence type="ECO:0000313" key="1">
    <source>
        <dbReference type="EMBL" id="WDF83229.1"/>
    </source>
</evidence>
<protein>
    <submittedName>
        <fullName evidence="1">TetR/AcrR family transcriptional regulator</fullName>
    </submittedName>
</protein>
<reference evidence="1 2" key="1">
    <citation type="submission" date="2023-02" db="EMBL/GenBank/DDBJ databases">
        <title>Genome sequence of Lacticaseibacillus sp. KACC 23028.</title>
        <authorList>
            <person name="Kim S."/>
            <person name="Heo J."/>
            <person name="Kwon S.-W."/>
        </authorList>
    </citation>
    <scope>NUCLEOTIDE SEQUENCE [LARGE SCALE GENOMIC DNA]</scope>
    <source>
        <strain evidence="1 2">KACC 23028</strain>
    </source>
</reference>
<dbReference type="Proteomes" id="UP001220377">
    <property type="component" value="Chromosome"/>
</dbReference>
<proteinExistence type="predicted"/>
<evidence type="ECO:0000313" key="2">
    <source>
        <dbReference type="Proteomes" id="UP001220377"/>
    </source>
</evidence>
<dbReference type="EMBL" id="CP117884">
    <property type="protein sequence ID" value="WDF83229.1"/>
    <property type="molecule type" value="Genomic_DNA"/>
</dbReference>
<dbReference type="RefSeq" id="WP_274261244.1">
    <property type="nucleotide sequence ID" value="NZ_CP117884.1"/>
</dbReference>
<accession>A0ABY7WVY8</accession>
<name>A0ABY7WVY8_9LACO</name>
<keyword evidence="2" id="KW-1185">Reference proteome</keyword>
<dbReference type="InterPro" id="IPR009057">
    <property type="entry name" value="Homeodomain-like_sf"/>
</dbReference>
<dbReference type="SUPFAM" id="SSF46689">
    <property type="entry name" value="Homeodomain-like"/>
    <property type="match status" value="1"/>
</dbReference>
<gene>
    <name evidence="1" type="ORF">PQ472_03055</name>
</gene>